<organism evidence="2 3">
    <name type="scientific">Clostridium cylindrosporum DSM 605</name>
    <dbReference type="NCBI Taxonomy" id="1121307"/>
    <lineage>
        <taxon>Bacteria</taxon>
        <taxon>Bacillati</taxon>
        <taxon>Bacillota</taxon>
        <taxon>Clostridia</taxon>
        <taxon>Eubacteriales</taxon>
        <taxon>Clostridiaceae</taxon>
        <taxon>Clostridium</taxon>
    </lineage>
</organism>
<protein>
    <submittedName>
        <fullName evidence="2">Glycosyl transferase, family 2</fullName>
    </submittedName>
</protein>
<proteinExistence type="predicted"/>
<reference evidence="2 3" key="1">
    <citation type="submission" date="2015-06" db="EMBL/GenBank/DDBJ databases">
        <title>Draft genome sequence of the purine-degrading Clostridium cylindrosporum HC-1 (DSM 605).</title>
        <authorList>
            <person name="Poehlein A."/>
            <person name="Schiel-Bengelsdorf B."/>
            <person name="Bengelsdorf F."/>
            <person name="Daniel R."/>
            <person name="Duerre P."/>
        </authorList>
    </citation>
    <scope>NUCLEOTIDE SEQUENCE [LARGE SCALE GENOMIC DNA]</scope>
    <source>
        <strain evidence="2 3">DSM 605</strain>
    </source>
</reference>
<dbReference type="Gene3D" id="1.25.40.10">
    <property type="entry name" value="Tetratricopeptide repeat domain"/>
    <property type="match status" value="2"/>
</dbReference>
<dbReference type="SUPFAM" id="SSF48452">
    <property type="entry name" value="TPR-like"/>
    <property type="match status" value="2"/>
</dbReference>
<dbReference type="SMART" id="SM00028">
    <property type="entry name" value="TPR"/>
    <property type="match status" value="7"/>
</dbReference>
<dbReference type="PATRIC" id="fig|1121307.3.peg.2653"/>
<evidence type="ECO:0000259" key="1">
    <source>
        <dbReference type="Pfam" id="PF00535"/>
    </source>
</evidence>
<dbReference type="PANTHER" id="PTHR43630:SF2">
    <property type="entry name" value="GLYCOSYLTRANSFERASE"/>
    <property type="match status" value="1"/>
</dbReference>
<accession>A0A0J8DEI0</accession>
<dbReference type="InterPro" id="IPR011990">
    <property type="entry name" value="TPR-like_helical_dom_sf"/>
</dbReference>
<comment type="caution">
    <text evidence="2">The sequence shown here is derived from an EMBL/GenBank/DDBJ whole genome shotgun (WGS) entry which is preliminary data.</text>
</comment>
<dbReference type="SUPFAM" id="SSF53448">
    <property type="entry name" value="Nucleotide-diphospho-sugar transferases"/>
    <property type="match status" value="1"/>
</dbReference>
<name>A0A0J8DEI0_CLOCY</name>
<keyword evidence="3" id="KW-1185">Reference proteome</keyword>
<feature type="domain" description="Glycosyltransferase 2-like" evidence="1">
    <location>
        <begin position="3"/>
        <end position="91"/>
    </location>
</feature>
<dbReference type="PANTHER" id="PTHR43630">
    <property type="entry name" value="POLY-BETA-1,6-N-ACETYL-D-GLUCOSAMINE SYNTHASE"/>
    <property type="match status" value="1"/>
</dbReference>
<dbReference type="RefSeq" id="WP_048569846.1">
    <property type="nucleotide sequence ID" value="NZ_LFVU01000006.1"/>
</dbReference>
<dbReference type="EMBL" id="LFVU01000006">
    <property type="protein sequence ID" value="KMT22639.1"/>
    <property type="molecule type" value="Genomic_DNA"/>
</dbReference>
<evidence type="ECO:0000313" key="2">
    <source>
        <dbReference type="EMBL" id="KMT22639.1"/>
    </source>
</evidence>
<keyword evidence="2" id="KW-0808">Transferase</keyword>
<dbReference type="Gene3D" id="3.90.550.10">
    <property type="entry name" value="Spore Coat Polysaccharide Biosynthesis Protein SpsA, Chain A"/>
    <property type="match status" value="1"/>
</dbReference>
<dbReference type="CDD" id="cd02511">
    <property type="entry name" value="Beta4Glucosyltransferase"/>
    <property type="match status" value="1"/>
</dbReference>
<dbReference type="Pfam" id="PF00535">
    <property type="entry name" value="Glycos_transf_2"/>
    <property type="match status" value="1"/>
</dbReference>
<dbReference type="AlphaFoldDB" id="A0A0J8DEI0"/>
<dbReference type="STRING" id="1121307.CLCY_9c00700"/>
<dbReference type="InterPro" id="IPR019734">
    <property type="entry name" value="TPR_rpt"/>
</dbReference>
<evidence type="ECO:0000313" key="3">
    <source>
        <dbReference type="Proteomes" id="UP000036756"/>
    </source>
</evidence>
<dbReference type="InterPro" id="IPR029044">
    <property type="entry name" value="Nucleotide-diphossugar_trans"/>
</dbReference>
<dbReference type="GO" id="GO:0016740">
    <property type="term" value="F:transferase activity"/>
    <property type="evidence" value="ECO:0007669"/>
    <property type="project" value="UniProtKB-KW"/>
</dbReference>
<dbReference type="InterPro" id="IPR001173">
    <property type="entry name" value="Glyco_trans_2-like"/>
</dbReference>
<dbReference type="OrthoDB" id="9815923at2"/>
<dbReference type="Proteomes" id="UP000036756">
    <property type="component" value="Unassembled WGS sequence"/>
</dbReference>
<sequence>MISICMMVKNEENNLRRCLDSIKILLDKGIAELIVVDTGSEDKTVKIAREYTEKLYYHEWNYNFSEMRNISISYAKGNWIFILDADEEVENTLDLISAFESKNIEYYNTINLSVKNLDSLSNQHKYNVLSSPRLFRNDGSFRYEGAVHNQPIYKEPCFNIDVNIVHYGYVSNDKELMKKKFERTSDLLLRELKKDPNNIYYIYQLGVSYDMYNKKKEALDYFEKAYLKLKSKSSQERKNYLALFQSYASSLYSDKQYDKCINVCNEGLKLEKDFIDFYYLIANSYSNIGNKEKSFEAFKKYIEIYRRYKNLPIYRDPSVITYHIDDIAKSIASYNVSTYYYGLEEYNKSYIYYKDIVTIDLKIALSAKLLIKMKKYDEIVEYINNLDKKEDIYKYLNVLEGNINSQENINDVYSKLSLIKGTYGDYCLIKCKDFIDEGEVVQFFHKNDCNFLDIYYFDLLLHIKKSSSIVNIIRELAQGKQMQVVNSLINKDEEFFYKIIKLCEEVNIEKLTLSEITVFKNMTRIIIINLLNKDEKIVFKKSLFNKYLDIGIIYMKSIYNFENIYRIINVLSSEEKFLYYLYRAKLYSKLDKKECIDNIKKALEVEKAFAKCINVYKENLIKEAVDVFKNKEIDEYLSVVKNNVLNLVNLGELDSALNIIGELKAIVKCDESIFNMEAMIYIMKEEYFLAESSIRKGIELYPKSFDLYYNLAYMYEKIGFYNKAVDIYKIAREICASDDNRIELDNIILMLEINSLQN</sequence>
<gene>
    <name evidence="2" type="ORF">CLCY_9c00700</name>
</gene>
<dbReference type="Pfam" id="PF13431">
    <property type="entry name" value="TPR_17"/>
    <property type="match status" value="1"/>
</dbReference>